<organism evidence="1 2">
    <name type="scientific">Pseudomonas syringae pv. maculicola</name>
    <dbReference type="NCBI Taxonomy" id="59511"/>
    <lineage>
        <taxon>Bacteria</taxon>
        <taxon>Pseudomonadati</taxon>
        <taxon>Pseudomonadota</taxon>
        <taxon>Gammaproteobacteria</taxon>
        <taxon>Pseudomonadales</taxon>
        <taxon>Pseudomonadaceae</taxon>
        <taxon>Pseudomonas</taxon>
    </lineage>
</organism>
<protein>
    <submittedName>
        <fullName evidence="1">Transcriptional regulator, Crp/Fnr family</fullName>
    </submittedName>
</protein>
<proteinExistence type="predicted"/>
<evidence type="ECO:0000313" key="1">
    <source>
        <dbReference type="EMBL" id="RML92549.1"/>
    </source>
</evidence>
<dbReference type="Gene3D" id="2.60.120.10">
    <property type="entry name" value="Jelly Rolls"/>
    <property type="match status" value="1"/>
</dbReference>
<dbReference type="InterPro" id="IPR014710">
    <property type="entry name" value="RmlC-like_jellyroll"/>
</dbReference>
<dbReference type="SUPFAM" id="SSF51206">
    <property type="entry name" value="cAMP-binding domain-like"/>
    <property type="match status" value="1"/>
</dbReference>
<reference evidence="1 2" key="1">
    <citation type="submission" date="2018-08" db="EMBL/GenBank/DDBJ databases">
        <title>Recombination of ecologically and evolutionarily significant loci maintains genetic cohesion in the Pseudomonas syringae species complex.</title>
        <authorList>
            <person name="Dillon M."/>
            <person name="Thakur S."/>
            <person name="Almeida R.N.D."/>
            <person name="Weir B.S."/>
            <person name="Guttman D.S."/>
        </authorList>
    </citation>
    <scope>NUCLEOTIDE SEQUENCE [LARGE SCALE GENOMIC DNA]</scope>
    <source>
        <strain evidence="1 2">88_10</strain>
    </source>
</reference>
<comment type="caution">
    <text evidence="1">The sequence shown here is derived from an EMBL/GenBank/DDBJ whole genome shotgun (WGS) entry which is preliminary data.</text>
</comment>
<dbReference type="EMBL" id="RBNL01001177">
    <property type="protein sequence ID" value="RML92549.1"/>
    <property type="molecule type" value="Genomic_DNA"/>
</dbReference>
<sequence>MTAHLAAINGLRLKAECSNCGVRELCLSVGMSLTDTDRLSAIIPQPIKVKKGAALYHAGDPLQSLYAVRFGFFKTTISSQDGRDQ</sequence>
<dbReference type="InterPro" id="IPR018490">
    <property type="entry name" value="cNMP-bd_dom_sf"/>
</dbReference>
<dbReference type="Proteomes" id="UP000282378">
    <property type="component" value="Unassembled WGS sequence"/>
</dbReference>
<evidence type="ECO:0000313" key="2">
    <source>
        <dbReference type="Proteomes" id="UP000282378"/>
    </source>
</evidence>
<feature type="non-terminal residue" evidence="1">
    <location>
        <position position="85"/>
    </location>
</feature>
<accession>A0A3M2ZWH4</accession>
<gene>
    <name evidence="1" type="ORF">APX70_07884</name>
</gene>
<name>A0A3M2ZWH4_PSEYM</name>
<dbReference type="AlphaFoldDB" id="A0A3M2ZWH4"/>